<feature type="transmembrane region" description="Helical" evidence="8">
    <location>
        <begin position="105"/>
        <end position="126"/>
    </location>
</feature>
<evidence type="ECO:0000259" key="9">
    <source>
        <dbReference type="SMART" id="SM00014"/>
    </source>
</evidence>
<feature type="transmembrane region" description="Helical" evidence="8">
    <location>
        <begin position="74"/>
        <end position="99"/>
    </location>
</feature>
<dbReference type="InterPro" id="IPR000326">
    <property type="entry name" value="PAP2/HPO"/>
</dbReference>
<dbReference type="SUPFAM" id="SSF48317">
    <property type="entry name" value="Acid phosphatase/Vanadium-dependent haloperoxidase"/>
    <property type="match status" value="1"/>
</dbReference>
<keyword evidence="6 8" id="KW-0472">Membrane</keyword>
<dbReference type="GO" id="GO:0042392">
    <property type="term" value="F:sphingosine-1-phosphate phosphatase activity"/>
    <property type="evidence" value="ECO:0007669"/>
    <property type="project" value="TreeGrafter"/>
</dbReference>
<evidence type="ECO:0000256" key="3">
    <source>
        <dbReference type="ARBA" id="ARBA00022801"/>
    </source>
</evidence>
<comment type="subcellular location">
    <subcellularLocation>
        <location evidence="1">Endoplasmic reticulum membrane</location>
        <topology evidence="1">Multi-pass membrane protein</topology>
    </subcellularLocation>
</comment>
<feature type="transmembrane region" description="Helical" evidence="8">
    <location>
        <begin position="180"/>
        <end position="200"/>
    </location>
</feature>
<keyword evidence="11" id="KW-1185">Reference proteome</keyword>
<evidence type="ECO:0000256" key="4">
    <source>
        <dbReference type="ARBA" id="ARBA00022824"/>
    </source>
</evidence>
<dbReference type="PANTHER" id="PTHR14969">
    <property type="entry name" value="SPHINGOSINE-1-PHOSPHATE PHOSPHOHYDROLASE"/>
    <property type="match status" value="1"/>
</dbReference>
<gene>
    <name evidence="10" type="ORF">POCULU_LOCUS5900</name>
</gene>
<feature type="transmembrane region" description="Helical" evidence="8">
    <location>
        <begin position="292"/>
        <end position="310"/>
    </location>
</feature>
<name>A0A9N9G0J7_9GLOM</name>
<evidence type="ECO:0000256" key="5">
    <source>
        <dbReference type="ARBA" id="ARBA00022989"/>
    </source>
</evidence>
<dbReference type="AlphaFoldDB" id="A0A9N9G0J7"/>
<feature type="domain" description="Phosphatidic acid phosphatase type 2/haloperoxidase" evidence="9">
    <location>
        <begin position="104"/>
        <end position="247"/>
    </location>
</feature>
<dbReference type="GO" id="GO:0005789">
    <property type="term" value="C:endoplasmic reticulum membrane"/>
    <property type="evidence" value="ECO:0007669"/>
    <property type="project" value="UniProtKB-SubCell"/>
</dbReference>
<proteinExistence type="inferred from homology"/>
<evidence type="ECO:0000313" key="10">
    <source>
        <dbReference type="EMBL" id="CAG8569109.1"/>
    </source>
</evidence>
<keyword evidence="5 8" id="KW-1133">Transmembrane helix</keyword>
<feature type="transmembrane region" description="Helical" evidence="8">
    <location>
        <begin position="261"/>
        <end position="280"/>
    </location>
</feature>
<keyword evidence="2 8" id="KW-0812">Transmembrane</keyword>
<dbReference type="Proteomes" id="UP000789572">
    <property type="component" value="Unassembled WGS sequence"/>
</dbReference>
<dbReference type="EMBL" id="CAJVPJ010000982">
    <property type="protein sequence ID" value="CAG8569109.1"/>
    <property type="molecule type" value="Genomic_DNA"/>
</dbReference>
<accession>A0A9N9G0J7</accession>
<keyword evidence="3" id="KW-0378">Hydrolase</keyword>
<organism evidence="10 11">
    <name type="scientific">Paraglomus occultum</name>
    <dbReference type="NCBI Taxonomy" id="144539"/>
    <lineage>
        <taxon>Eukaryota</taxon>
        <taxon>Fungi</taxon>
        <taxon>Fungi incertae sedis</taxon>
        <taxon>Mucoromycota</taxon>
        <taxon>Glomeromycotina</taxon>
        <taxon>Glomeromycetes</taxon>
        <taxon>Paraglomerales</taxon>
        <taxon>Paraglomeraceae</taxon>
        <taxon>Paraglomus</taxon>
    </lineage>
</organism>
<dbReference type="SMART" id="SM00014">
    <property type="entry name" value="acidPPc"/>
    <property type="match status" value="1"/>
</dbReference>
<comment type="similarity">
    <text evidence="7">Belongs to the type 2 lipid phosphate phosphatase family.</text>
</comment>
<keyword evidence="4" id="KW-0256">Endoplasmic reticulum</keyword>
<comment type="caution">
    <text evidence="10">The sequence shown here is derived from an EMBL/GenBank/DDBJ whole genome shotgun (WGS) entry which is preliminary data.</text>
</comment>
<feature type="transmembrane region" description="Helical" evidence="8">
    <location>
        <begin position="232"/>
        <end position="249"/>
    </location>
</feature>
<feature type="transmembrane region" description="Helical" evidence="8">
    <location>
        <begin position="330"/>
        <end position="350"/>
    </location>
</feature>
<reference evidence="10" key="1">
    <citation type="submission" date="2021-06" db="EMBL/GenBank/DDBJ databases">
        <authorList>
            <person name="Kallberg Y."/>
            <person name="Tangrot J."/>
            <person name="Rosling A."/>
        </authorList>
    </citation>
    <scope>NUCLEOTIDE SEQUENCE</scope>
    <source>
        <strain evidence="10">IA702</strain>
    </source>
</reference>
<dbReference type="Pfam" id="PF01569">
    <property type="entry name" value="PAP2"/>
    <property type="match status" value="1"/>
</dbReference>
<protein>
    <submittedName>
        <fullName evidence="10">6245_t:CDS:1</fullName>
    </submittedName>
</protein>
<evidence type="ECO:0000256" key="1">
    <source>
        <dbReference type="ARBA" id="ARBA00004477"/>
    </source>
</evidence>
<evidence type="ECO:0000256" key="6">
    <source>
        <dbReference type="ARBA" id="ARBA00023136"/>
    </source>
</evidence>
<evidence type="ECO:0000313" key="11">
    <source>
        <dbReference type="Proteomes" id="UP000789572"/>
    </source>
</evidence>
<evidence type="ECO:0000256" key="7">
    <source>
        <dbReference type="ARBA" id="ARBA00038324"/>
    </source>
</evidence>
<dbReference type="InterPro" id="IPR036938">
    <property type="entry name" value="PAP2/HPO_sf"/>
</dbReference>
<evidence type="ECO:0000256" key="8">
    <source>
        <dbReference type="SAM" id="Phobius"/>
    </source>
</evidence>
<feature type="transmembrane region" description="Helical" evidence="8">
    <location>
        <begin position="147"/>
        <end position="168"/>
    </location>
</feature>
<evidence type="ECO:0000256" key="2">
    <source>
        <dbReference type="ARBA" id="ARBA00022692"/>
    </source>
</evidence>
<dbReference type="OrthoDB" id="301434at2759"/>
<dbReference type="PANTHER" id="PTHR14969:SF28">
    <property type="entry name" value="DIHYDROSPHINGOSINE 1-PHOSPHATE PHOSPHATASE LCB3-RELATED"/>
    <property type="match status" value="1"/>
</dbReference>
<dbReference type="Gene3D" id="1.20.144.10">
    <property type="entry name" value="Phosphatidic acid phosphatase type 2/haloperoxidase"/>
    <property type="match status" value="1"/>
</dbReference>
<sequence length="381" mass="43473">MASLEHKINMKYDHEKDFTPNPPVASGLRQELYYEKRMSPIGARMRRVLLTAVTKEKDLLMWIQSKRHPWLDLYFVYSSNLGAHTFFLVCLPLLFWFGYAQLGRGLTTMLAAGVFFSGFVKDVLCLPRPPSPPIRRLTMSNSHQFEYGFPSTHSVNAVSVTVYFLAFILPLADMEYETKILWVAALSIYCLSVVIGRVYCGMHSFTGRFIGKRKWGKTEEWKESAGCNMRDIIGGVAMGVTLSWIQWVWQQDLDDFVLDGSWMAPMITSSVILFLIYIFPEPIDNCPCFDDAFAFAGVMMGLTSGSWRFARSKFSHIGYGRGNVPYEYEIVGPVVTIIRVLIGIGILFLWRYVMKKLCHIILPPLYRALNLPCCKNSLPAR</sequence>